<dbReference type="PANTHER" id="PTHR37543">
    <property type="entry name" value="CCCH ZINC FINGER DNA BINDING PROTEIN (AFU_ORTHOLOGUE AFUA_5G12760)"/>
    <property type="match status" value="1"/>
</dbReference>
<feature type="coiled-coil region" evidence="1">
    <location>
        <begin position="7"/>
        <end position="45"/>
    </location>
</feature>
<gene>
    <name evidence="3" type="ORF">SLS60_010244</name>
</gene>
<accession>A0ABR3QQQ3</accession>
<dbReference type="Proteomes" id="UP001521785">
    <property type="component" value="Unassembled WGS sequence"/>
</dbReference>
<dbReference type="EMBL" id="JAKJXO020000017">
    <property type="protein sequence ID" value="KAL1594484.1"/>
    <property type="molecule type" value="Genomic_DNA"/>
</dbReference>
<keyword evidence="1" id="KW-0175">Coiled coil</keyword>
<evidence type="ECO:0000256" key="1">
    <source>
        <dbReference type="SAM" id="Coils"/>
    </source>
</evidence>
<evidence type="ECO:0000259" key="2">
    <source>
        <dbReference type="Pfam" id="PF25540"/>
    </source>
</evidence>
<sequence>MLGDAKLNSLDTRLEQFKLSNANSQQELQTLLKEYSQLLEDYKTLKSYKLPEQTKANSVSSASTPVIEKPRNPYVLVLVDGNGYVFNDELVKDKEEGGMRAARMLNEVVEKFLREHPQAKDSRVMVRIYADVTNLSKQLAKTKLIGLEKRSIMPFAAGFTRAMGHFDFVDALDEEGTRFKIRESFKAAAEDTTCNHILFAACHDFYQLGLTIAQFPTIFRWSELVQAPSMTKGPSIARTTSSNKVPTPAISKLSALDRDDWRHNSVSADGISYDSNGVICGIPDFTSDTFPASKEAKNTKTKSCRYFQKADAHNADPKLSSMVPAVASEGALEDLLGVVTDGTFEGAW</sequence>
<feature type="domain" description="DUF7923" evidence="2">
    <location>
        <begin position="70"/>
        <end position="204"/>
    </location>
</feature>
<organism evidence="3 4">
    <name type="scientific">Paraconiothyrium brasiliense</name>
    <dbReference type="NCBI Taxonomy" id="300254"/>
    <lineage>
        <taxon>Eukaryota</taxon>
        <taxon>Fungi</taxon>
        <taxon>Dikarya</taxon>
        <taxon>Ascomycota</taxon>
        <taxon>Pezizomycotina</taxon>
        <taxon>Dothideomycetes</taxon>
        <taxon>Pleosporomycetidae</taxon>
        <taxon>Pleosporales</taxon>
        <taxon>Massarineae</taxon>
        <taxon>Didymosphaeriaceae</taxon>
        <taxon>Paraconiothyrium</taxon>
    </lineage>
</organism>
<keyword evidence="4" id="KW-1185">Reference proteome</keyword>
<dbReference type="PANTHER" id="PTHR37543:SF1">
    <property type="entry name" value="CCCH ZINC FINGER DNA BINDING PROTEIN (AFU_ORTHOLOGUE AFUA_5G12760)"/>
    <property type="match status" value="1"/>
</dbReference>
<proteinExistence type="predicted"/>
<evidence type="ECO:0000313" key="3">
    <source>
        <dbReference type="EMBL" id="KAL1594484.1"/>
    </source>
</evidence>
<evidence type="ECO:0000313" key="4">
    <source>
        <dbReference type="Proteomes" id="UP001521785"/>
    </source>
</evidence>
<protein>
    <recommendedName>
        <fullName evidence="2">DUF7923 domain-containing protein</fullName>
    </recommendedName>
</protein>
<dbReference type="Pfam" id="PF25540">
    <property type="entry name" value="DUF7923"/>
    <property type="match status" value="1"/>
</dbReference>
<reference evidence="3 4" key="1">
    <citation type="submission" date="2024-02" db="EMBL/GenBank/DDBJ databases">
        <title>De novo assembly and annotation of 12 fungi associated with fruit tree decline syndrome in Ontario, Canada.</title>
        <authorList>
            <person name="Sulman M."/>
            <person name="Ellouze W."/>
            <person name="Ilyukhin E."/>
        </authorList>
    </citation>
    <scope>NUCLEOTIDE SEQUENCE [LARGE SCALE GENOMIC DNA]</scope>
    <source>
        <strain evidence="3 4">M42-189</strain>
    </source>
</reference>
<name>A0ABR3QQQ3_9PLEO</name>
<comment type="caution">
    <text evidence="3">The sequence shown here is derived from an EMBL/GenBank/DDBJ whole genome shotgun (WGS) entry which is preliminary data.</text>
</comment>
<dbReference type="InterPro" id="IPR057683">
    <property type="entry name" value="DUF7923"/>
</dbReference>